<feature type="region of interest" description="Disordered" evidence="1">
    <location>
        <begin position="513"/>
        <end position="548"/>
    </location>
</feature>
<sequence length="559" mass="63756">MGPCALYFLLVFAACLPYERNRVLANKALKNEQNIGTVLFERSDCGKHCWTSEEFTILNSRRMFQDILPKVKVINCQNDQYIAMLMDYFHICLECVRKLSIGKTKHLMLKALADTMGGYLQVYILPLTKHSYYAGNIKYRNAKRLFELFDELKNFLHTNGVGWMKPTLNKKHVKTPPIVITPPRSSLACNGLITYPAHSAEMNSRDFHYSHAMKRKRFTRGRRPSRNSPLGYSEYGGITRPVIVPLPFLDDEAQPNSIAMPFKTDNLQSLYCEKSAFALVKYYVASVKCIVSKSKTNYELGRFNEDFFEWLQTSVHTHLDDEKWYPAFGGVLRVMASLRETGLVNGLNKGKQGGGYQMMPKLIVVTTKQPDDGVSPLYRGNSAGKLRATEKSIIAVSCFVCFWILMGVFMVCYNYLKKHSEECSPCESPTDSRVAILYGNADYCQAASQKSFTEKFKQWWGGKCGTTCPGACKDYDEEERYMATINYCNKDVIDMCNSNKSCQKSLYTKTESPQLLAVSPTDTDSPRKTDDDLDNSYNFQGPRYSRHKGVTCRDNYRQH</sequence>
<keyword evidence="4" id="KW-1185">Reference proteome</keyword>
<accession>A0AAJ7RGN5</accession>
<evidence type="ECO:0000313" key="4">
    <source>
        <dbReference type="Proteomes" id="UP000694920"/>
    </source>
</evidence>
<keyword evidence="2" id="KW-0472">Membrane</keyword>
<gene>
    <name evidence="5" type="primary">LOC107267287</name>
</gene>
<dbReference type="KEGG" id="ccin:107267287"/>
<feature type="chain" id="PRO_5042591564" evidence="3">
    <location>
        <begin position="26"/>
        <end position="559"/>
    </location>
</feature>
<reference evidence="5" key="1">
    <citation type="submission" date="2025-08" db="UniProtKB">
        <authorList>
            <consortium name="RefSeq"/>
        </authorList>
    </citation>
    <scope>IDENTIFICATION</scope>
</reference>
<dbReference type="GeneID" id="107267287"/>
<keyword evidence="2" id="KW-1133">Transmembrane helix</keyword>
<evidence type="ECO:0000256" key="2">
    <source>
        <dbReference type="SAM" id="Phobius"/>
    </source>
</evidence>
<evidence type="ECO:0000256" key="1">
    <source>
        <dbReference type="SAM" id="MobiDB-lite"/>
    </source>
</evidence>
<feature type="transmembrane region" description="Helical" evidence="2">
    <location>
        <begin position="393"/>
        <end position="416"/>
    </location>
</feature>
<keyword evidence="3" id="KW-0732">Signal</keyword>
<dbReference type="Proteomes" id="UP000694920">
    <property type="component" value="Unplaced"/>
</dbReference>
<dbReference type="RefSeq" id="XP_024940274.1">
    <property type="nucleotide sequence ID" value="XM_025084506.1"/>
</dbReference>
<keyword evidence="2" id="KW-0812">Transmembrane</keyword>
<proteinExistence type="predicted"/>
<protein>
    <submittedName>
        <fullName evidence="5">Uncharacterized protein LOC107267287 isoform X1</fullName>
    </submittedName>
</protein>
<feature type="signal peptide" evidence="3">
    <location>
        <begin position="1"/>
        <end position="25"/>
    </location>
</feature>
<evidence type="ECO:0000256" key="3">
    <source>
        <dbReference type="SAM" id="SignalP"/>
    </source>
</evidence>
<name>A0AAJ7RGN5_CEPCN</name>
<evidence type="ECO:0000313" key="5">
    <source>
        <dbReference type="RefSeq" id="XP_024940274.1"/>
    </source>
</evidence>
<organism evidence="4 5">
    <name type="scientific">Cephus cinctus</name>
    <name type="common">Wheat stem sawfly</name>
    <dbReference type="NCBI Taxonomy" id="211228"/>
    <lineage>
        <taxon>Eukaryota</taxon>
        <taxon>Metazoa</taxon>
        <taxon>Ecdysozoa</taxon>
        <taxon>Arthropoda</taxon>
        <taxon>Hexapoda</taxon>
        <taxon>Insecta</taxon>
        <taxon>Pterygota</taxon>
        <taxon>Neoptera</taxon>
        <taxon>Endopterygota</taxon>
        <taxon>Hymenoptera</taxon>
        <taxon>Cephoidea</taxon>
        <taxon>Cephidae</taxon>
        <taxon>Cephus</taxon>
    </lineage>
</organism>
<dbReference type="AlphaFoldDB" id="A0AAJ7RGN5"/>